<reference evidence="1 2" key="1">
    <citation type="journal article" date="2015" name="Nature">
        <title>rRNA introns, odd ribosomes, and small enigmatic genomes across a large radiation of phyla.</title>
        <authorList>
            <person name="Brown C.T."/>
            <person name="Hug L.A."/>
            <person name="Thomas B.C."/>
            <person name="Sharon I."/>
            <person name="Castelle C.J."/>
            <person name="Singh A."/>
            <person name="Wilkins M.J."/>
            <person name="Williams K.H."/>
            <person name="Banfield J.F."/>
        </authorList>
    </citation>
    <scope>NUCLEOTIDE SEQUENCE [LARGE SCALE GENOMIC DNA]</scope>
</reference>
<organism evidence="1 2">
    <name type="scientific">Candidatus Uhrbacteria bacterium GW2011_GWF2_41_16</name>
    <dbReference type="NCBI Taxonomy" id="1618997"/>
    <lineage>
        <taxon>Bacteria</taxon>
        <taxon>Candidatus Uhriibacteriota</taxon>
    </lineage>
</organism>
<evidence type="ECO:0000313" key="1">
    <source>
        <dbReference type="EMBL" id="KKR98059.1"/>
    </source>
</evidence>
<accession>A0A0G0VAX2</accession>
<evidence type="ECO:0000313" key="2">
    <source>
        <dbReference type="Proteomes" id="UP000034746"/>
    </source>
</evidence>
<dbReference type="Proteomes" id="UP000034746">
    <property type="component" value="Unassembled WGS sequence"/>
</dbReference>
<comment type="caution">
    <text evidence="1">The sequence shown here is derived from an EMBL/GenBank/DDBJ whole genome shotgun (WGS) entry which is preliminary data.</text>
</comment>
<proteinExistence type="predicted"/>
<gene>
    <name evidence="1" type="ORF">UU48_C0006G0099</name>
</gene>
<name>A0A0G0VAX2_9BACT</name>
<dbReference type="EMBL" id="LCAU01000006">
    <property type="protein sequence ID" value="KKR98059.1"/>
    <property type="molecule type" value="Genomic_DNA"/>
</dbReference>
<sequence>MDAILYKHERTRDTSIRAMEEEIIEEQTRVEGRYEEEIARFFVHNKEDGAEEDHVLEDDRPLREMLREHCVRDPLYQRAFFWATNLFQWAGREYGKQTSKNRDLFEIYLNVCLVPVKIACARADEAWEDPKTLPVVAKEYESALFYLVRMIDALARLERKIKSLSPSFIQEARFLQRELGRLHAQCVRQQKDRWNI</sequence>
<dbReference type="AlphaFoldDB" id="A0A0G0VAX2"/>
<protein>
    <submittedName>
        <fullName evidence="1">Uncharacterized protein</fullName>
    </submittedName>
</protein>